<proteinExistence type="predicted"/>
<feature type="compositionally biased region" description="Polar residues" evidence="1">
    <location>
        <begin position="205"/>
        <end position="223"/>
    </location>
</feature>
<feature type="region of interest" description="Disordered" evidence="1">
    <location>
        <begin position="196"/>
        <end position="235"/>
    </location>
</feature>
<evidence type="ECO:0000256" key="1">
    <source>
        <dbReference type="SAM" id="MobiDB-lite"/>
    </source>
</evidence>
<sequence>MAEGAVFTNNLHIPITLINLIRLLKKLQYLLDYLPLLTIIINPEAEVRSLGTTSLFNELSTTQEEEDCHTDFNNRPLTKRATTFDLLRSSTHHHQDPLLTSSIGQSSITSNHNPNSSDRTSPSLRTVISKSSLKIFNKLPGLKSSSNKRSSSSGGSIVINNNQSSPFLYSSSSSSFYSSSSTTTSSSRRINRTSNFTSSLFSNSPIKNNHQQQNMNSLRNNHPTDYLPNEKSRSSVSRSSDFLALRYLSIHPDLNSPPPPPHPTNHIDNKHS</sequence>
<reference evidence="2 3" key="1">
    <citation type="submission" date="2017-12" db="EMBL/GenBank/DDBJ databases">
        <title>Gene loss provides genomic basis for host adaptation in cereal stripe rust fungi.</title>
        <authorList>
            <person name="Xia C."/>
        </authorList>
    </citation>
    <scope>NUCLEOTIDE SEQUENCE [LARGE SCALE GENOMIC DNA]</scope>
    <source>
        <strain evidence="2 3">93TX-2</strain>
    </source>
</reference>
<feature type="region of interest" description="Disordered" evidence="1">
    <location>
        <begin position="172"/>
        <end position="191"/>
    </location>
</feature>
<dbReference type="Proteomes" id="UP000238274">
    <property type="component" value="Unassembled WGS sequence"/>
</dbReference>
<organism evidence="2 3">
    <name type="scientific">Puccinia striiformis</name>
    <dbReference type="NCBI Taxonomy" id="27350"/>
    <lineage>
        <taxon>Eukaryota</taxon>
        <taxon>Fungi</taxon>
        <taxon>Dikarya</taxon>
        <taxon>Basidiomycota</taxon>
        <taxon>Pucciniomycotina</taxon>
        <taxon>Pucciniomycetes</taxon>
        <taxon>Pucciniales</taxon>
        <taxon>Pucciniaceae</taxon>
        <taxon>Puccinia</taxon>
    </lineage>
</organism>
<accession>A0A2S4USV6</accession>
<evidence type="ECO:0000313" key="3">
    <source>
        <dbReference type="Proteomes" id="UP000238274"/>
    </source>
</evidence>
<dbReference type="EMBL" id="PKSM01000253">
    <property type="protein sequence ID" value="POW00357.1"/>
    <property type="molecule type" value="Genomic_DNA"/>
</dbReference>
<evidence type="ECO:0000313" key="2">
    <source>
        <dbReference type="EMBL" id="POW00357.1"/>
    </source>
</evidence>
<feature type="compositionally biased region" description="Polar residues" evidence="1">
    <location>
        <begin position="98"/>
        <end position="124"/>
    </location>
</feature>
<dbReference type="VEuPathDB" id="FungiDB:PSHT_13072"/>
<feature type="region of interest" description="Disordered" evidence="1">
    <location>
        <begin position="251"/>
        <end position="272"/>
    </location>
</feature>
<reference evidence="3" key="2">
    <citation type="journal article" date="2018" name="BMC Genomics">
        <title>Genomic insights into host adaptation between the wheat stripe rust pathogen (Puccinia striiformis f. sp. tritici) and the barley stripe rust pathogen (Puccinia striiformis f. sp. hordei).</title>
        <authorList>
            <person name="Xia C."/>
            <person name="Wang M."/>
            <person name="Yin C."/>
            <person name="Cornejo O.E."/>
            <person name="Hulbert S.H."/>
            <person name="Chen X."/>
        </authorList>
    </citation>
    <scope>NUCLEOTIDE SEQUENCE [LARGE SCALE GENOMIC DNA]</scope>
    <source>
        <strain evidence="3">93TX-2</strain>
    </source>
</reference>
<gene>
    <name evidence="2" type="ORF">PSHT_13072</name>
</gene>
<name>A0A2S4USV6_9BASI</name>
<keyword evidence="3" id="KW-1185">Reference proteome</keyword>
<comment type="caution">
    <text evidence="2">The sequence shown here is derived from an EMBL/GenBank/DDBJ whole genome shotgun (WGS) entry which is preliminary data.</text>
</comment>
<dbReference type="AlphaFoldDB" id="A0A2S4USV6"/>
<dbReference type="VEuPathDB" id="FungiDB:PSTT_11486"/>
<protein>
    <submittedName>
        <fullName evidence="2">Uncharacterized protein</fullName>
    </submittedName>
</protein>
<reference evidence="3" key="3">
    <citation type="journal article" date="2018" name="Mol. Plant Microbe Interact.">
        <title>Genome sequence resources for the wheat stripe rust pathogen (Puccinia striiformis f. sp. tritici) and the barley stripe rust pathogen (Puccinia striiformis f. sp. hordei).</title>
        <authorList>
            <person name="Xia C."/>
            <person name="Wang M."/>
            <person name="Yin C."/>
            <person name="Cornejo O.E."/>
            <person name="Hulbert S.H."/>
            <person name="Chen X."/>
        </authorList>
    </citation>
    <scope>NUCLEOTIDE SEQUENCE [LARGE SCALE GENOMIC DNA]</scope>
    <source>
        <strain evidence="3">93TX-2</strain>
    </source>
</reference>
<feature type="region of interest" description="Disordered" evidence="1">
    <location>
        <begin position="95"/>
        <end position="124"/>
    </location>
</feature>